<keyword evidence="2" id="KW-0902">Two-component regulatory system</keyword>
<accession>A0A239TTG7</accession>
<evidence type="ECO:0000313" key="11">
    <source>
        <dbReference type="Proteomes" id="UP000215383"/>
    </source>
</evidence>
<evidence type="ECO:0000256" key="3">
    <source>
        <dbReference type="ARBA" id="ARBA00023015"/>
    </source>
</evidence>
<dbReference type="eggNOG" id="COG0745">
    <property type="taxonomic scope" value="Bacteria"/>
</dbReference>
<dbReference type="InterPro" id="IPR001867">
    <property type="entry name" value="OmpR/PhoB-type_DNA-bd"/>
</dbReference>
<feature type="domain" description="Response regulatory" evidence="8">
    <location>
        <begin position="2"/>
        <end position="116"/>
    </location>
</feature>
<dbReference type="SUPFAM" id="SSF46894">
    <property type="entry name" value="C-terminal effector domain of the bipartite response regulators"/>
    <property type="match status" value="1"/>
</dbReference>
<gene>
    <name evidence="10" type="primary">arlR_1</name>
    <name evidence="10" type="ORF">SAMEA4364220_01383</name>
</gene>
<dbReference type="InterPro" id="IPR016032">
    <property type="entry name" value="Sig_transdc_resp-reg_C-effctor"/>
</dbReference>
<dbReference type="PANTHER" id="PTHR48111">
    <property type="entry name" value="REGULATOR OF RPOS"/>
    <property type="match status" value="1"/>
</dbReference>
<dbReference type="InterPro" id="IPR011006">
    <property type="entry name" value="CheY-like_superfamily"/>
</dbReference>
<dbReference type="GeneID" id="78507382"/>
<name>A0A239TTG7_9FIRM</name>
<dbReference type="InterPro" id="IPR036388">
    <property type="entry name" value="WH-like_DNA-bd_sf"/>
</dbReference>
<dbReference type="GO" id="GO:0032993">
    <property type="term" value="C:protein-DNA complex"/>
    <property type="evidence" value="ECO:0007669"/>
    <property type="project" value="TreeGrafter"/>
</dbReference>
<evidence type="ECO:0000256" key="1">
    <source>
        <dbReference type="ARBA" id="ARBA00022553"/>
    </source>
</evidence>
<dbReference type="PANTHER" id="PTHR48111:SF22">
    <property type="entry name" value="REGULATOR OF RPOS"/>
    <property type="match status" value="1"/>
</dbReference>
<feature type="DNA-binding region" description="OmpR/PhoB-type" evidence="7">
    <location>
        <begin position="124"/>
        <end position="221"/>
    </location>
</feature>
<dbReference type="OrthoDB" id="2373414at2"/>
<dbReference type="AlphaFoldDB" id="A0A239TTG7"/>
<dbReference type="Pfam" id="PF00486">
    <property type="entry name" value="Trans_reg_C"/>
    <property type="match status" value="1"/>
</dbReference>
<evidence type="ECO:0000256" key="2">
    <source>
        <dbReference type="ARBA" id="ARBA00023012"/>
    </source>
</evidence>
<evidence type="ECO:0000259" key="9">
    <source>
        <dbReference type="PROSITE" id="PS51755"/>
    </source>
</evidence>
<dbReference type="EMBL" id="LT906446">
    <property type="protein sequence ID" value="SNV01107.1"/>
    <property type="molecule type" value="Genomic_DNA"/>
</dbReference>
<dbReference type="InterPro" id="IPR001789">
    <property type="entry name" value="Sig_transdc_resp-reg_receiver"/>
</dbReference>
<dbReference type="SUPFAM" id="SSF52172">
    <property type="entry name" value="CheY-like"/>
    <property type="match status" value="1"/>
</dbReference>
<dbReference type="GO" id="GO:0000156">
    <property type="term" value="F:phosphorelay response regulator activity"/>
    <property type="evidence" value="ECO:0007669"/>
    <property type="project" value="TreeGrafter"/>
</dbReference>
<evidence type="ECO:0000313" key="10">
    <source>
        <dbReference type="EMBL" id="SNV01107.1"/>
    </source>
</evidence>
<dbReference type="Gene3D" id="3.40.50.2300">
    <property type="match status" value="1"/>
</dbReference>
<organism evidence="10 11">
    <name type="scientific">Megamonas hypermegale</name>
    <dbReference type="NCBI Taxonomy" id="158847"/>
    <lineage>
        <taxon>Bacteria</taxon>
        <taxon>Bacillati</taxon>
        <taxon>Bacillota</taxon>
        <taxon>Negativicutes</taxon>
        <taxon>Selenomonadales</taxon>
        <taxon>Selenomonadaceae</taxon>
        <taxon>Megamonas</taxon>
    </lineage>
</organism>
<dbReference type="SMART" id="SM00862">
    <property type="entry name" value="Trans_reg_C"/>
    <property type="match status" value="1"/>
</dbReference>
<keyword evidence="3" id="KW-0805">Transcription regulation</keyword>
<sequence length="222" mass="25109">MRLLLAEDEKEMSAAVEAVLKYSGYKVDCVFDGLAALDMAQKNAYDCLIFDIMMPKMTGVEALKILRQNGDVTPIIMLTAKTEIDDRINSLDAGADDYLMKPFSMGELLARIRSIIRRTSSFSPSILSVASVKLDIEEQTLSCKNSIGLNGKETKLMKLFMLNENKYLSTKDLFSHIWVEEKEVNEEIVWIYISYLRQKLESVNADIQILGEKGESFVLTKK</sequence>
<evidence type="ECO:0000256" key="5">
    <source>
        <dbReference type="ARBA" id="ARBA00023163"/>
    </source>
</evidence>
<dbReference type="SMART" id="SM00448">
    <property type="entry name" value="REC"/>
    <property type="match status" value="1"/>
</dbReference>
<feature type="domain" description="OmpR/PhoB-type" evidence="9">
    <location>
        <begin position="124"/>
        <end position="221"/>
    </location>
</feature>
<dbReference type="GO" id="GO:0005829">
    <property type="term" value="C:cytosol"/>
    <property type="evidence" value="ECO:0007669"/>
    <property type="project" value="TreeGrafter"/>
</dbReference>
<protein>
    <submittedName>
        <fullName evidence="10">Response regulator ArlR</fullName>
    </submittedName>
</protein>
<keyword evidence="1 6" id="KW-0597">Phosphoprotein</keyword>
<dbReference type="Gene3D" id="6.10.250.690">
    <property type="match status" value="1"/>
</dbReference>
<evidence type="ECO:0000256" key="7">
    <source>
        <dbReference type="PROSITE-ProRule" id="PRU01091"/>
    </source>
</evidence>
<dbReference type="Pfam" id="PF00072">
    <property type="entry name" value="Response_reg"/>
    <property type="match status" value="1"/>
</dbReference>
<keyword evidence="5" id="KW-0804">Transcription</keyword>
<dbReference type="GO" id="GO:0006355">
    <property type="term" value="P:regulation of DNA-templated transcription"/>
    <property type="evidence" value="ECO:0007669"/>
    <property type="project" value="InterPro"/>
</dbReference>
<keyword evidence="4 7" id="KW-0238">DNA-binding</keyword>
<dbReference type="Gene3D" id="1.10.10.10">
    <property type="entry name" value="Winged helix-like DNA-binding domain superfamily/Winged helix DNA-binding domain"/>
    <property type="match status" value="1"/>
</dbReference>
<evidence type="ECO:0000259" key="8">
    <source>
        <dbReference type="PROSITE" id="PS50110"/>
    </source>
</evidence>
<feature type="modified residue" description="4-aspartylphosphate" evidence="6">
    <location>
        <position position="51"/>
    </location>
</feature>
<dbReference type="GO" id="GO:0000976">
    <property type="term" value="F:transcription cis-regulatory region binding"/>
    <property type="evidence" value="ECO:0007669"/>
    <property type="project" value="TreeGrafter"/>
</dbReference>
<keyword evidence="11" id="KW-1185">Reference proteome</keyword>
<proteinExistence type="predicted"/>
<evidence type="ECO:0000256" key="6">
    <source>
        <dbReference type="PROSITE-ProRule" id="PRU00169"/>
    </source>
</evidence>
<reference evidence="10 11" key="1">
    <citation type="submission" date="2017-06" db="EMBL/GenBank/DDBJ databases">
        <authorList>
            <consortium name="Pathogen Informatics"/>
        </authorList>
    </citation>
    <scope>NUCLEOTIDE SEQUENCE [LARGE SCALE GENOMIC DNA]</scope>
    <source>
        <strain evidence="10 11">NCTC10570</strain>
    </source>
</reference>
<dbReference type="PROSITE" id="PS51755">
    <property type="entry name" value="OMPR_PHOB"/>
    <property type="match status" value="1"/>
</dbReference>
<evidence type="ECO:0000256" key="4">
    <source>
        <dbReference type="ARBA" id="ARBA00023125"/>
    </source>
</evidence>
<dbReference type="InterPro" id="IPR039420">
    <property type="entry name" value="WalR-like"/>
</dbReference>
<dbReference type="RefSeq" id="WP_027889443.1">
    <property type="nucleotide sequence ID" value="NZ_CASFMS010000014.1"/>
</dbReference>
<dbReference type="PROSITE" id="PS50110">
    <property type="entry name" value="RESPONSE_REGULATORY"/>
    <property type="match status" value="1"/>
</dbReference>
<dbReference type="Proteomes" id="UP000215383">
    <property type="component" value="Chromosome 1"/>
</dbReference>
<dbReference type="CDD" id="cd00383">
    <property type="entry name" value="trans_reg_C"/>
    <property type="match status" value="1"/>
</dbReference>